<evidence type="ECO:0000313" key="1">
    <source>
        <dbReference type="EMBL" id="PKB25272.1"/>
    </source>
</evidence>
<dbReference type="AlphaFoldDB" id="A0A2N0I272"/>
<dbReference type="InterPro" id="IPR010451">
    <property type="entry name" value="Acetoacetate_decarboxylase"/>
</dbReference>
<keyword evidence="2" id="KW-1185">Reference proteome</keyword>
<dbReference type="Gene3D" id="2.40.400.10">
    <property type="entry name" value="Acetoacetate decarboxylase-like"/>
    <property type="match status" value="1"/>
</dbReference>
<dbReference type="InterPro" id="IPR023375">
    <property type="entry name" value="ADC_dom_sf"/>
</dbReference>
<dbReference type="OrthoDB" id="8479876at2"/>
<comment type="caution">
    <text evidence="1">The sequence shown here is derived from an EMBL/GenBank/DDBJ whole genome shotgun (WGS) entry which is preliminary data.</text>
</comment>
<protein>
    <submittedName>
        <fullName evidence="1">Acetoacetate decarboxylase</fullName>
    </submittedName>
</protein>
<dbReference type="Pfam" id="PF06314">
    <property type="entry name" value="ADC"/>
    <property type="match status" value="1"/>
</dbReference>
<name>A0A2N0I272_9SPHN</name>
<proteinExistence type="predicted"/>
<dbReference type="RefSeq" id="WP_100865726.1">
    <property type="nucleotide sequence ID" value="NZ_PHUF01000002.1"/>
</dbReference>
<gene>
    <name evidence="1" type="ORF">B0I00_0465</name>
</gene>
<organism evidence="1 2">
    <name type="scientific">Novosphingobium kunmingense</name>
    <dbReference type="NCBI Taxonomy" id="1211806"/>
    <lineage>
        <taxon>Bacteria</taxon>
        <taxon>Pseudomonadati</taxon>
        <taxon>Pseudomonadota</taxon>
        <taxon>Alphaproteobacteria</taxon>
        <taxon>Sphingomonadales</taxon>
        <taxon>Sphingomonadaceae</taxon>
        <taxon>Novosphingobium</taxon>
    </lineage>
</organism>
<evidence type="ECO:0000313" key="2">
    <source>
        <dbReference type="Proteomes" id="UP000232587"/>
    </source>
</evidence>
<dbReference type="Proteomes" id="UP000232587">
    <property type="component" value="Unassembled WGS sequence"/>
</dbReference>
<sequence>MSDLPSYVTRPGEAVHLQPFQCANTQMYGFYLRGDKAAIQQRLVDPVLNTPTDGGITFRAISDLVLLSFAMANRCTSTLAPDSRFGWVPEGSWTLWVPVVTVKRELGIEVAQSLYFYPAYITVDNSWSVAAGREIYGFPKGYGPVELPLQGQHGLRFAASTLVMERYGPDSEGQVRPVIEVTQTEAGTAAGAVWQDIEDAVGAIAHLLTGSGAHLTLPGLNFAHDLARLAREEEVPGVFLKQFRDVADGSRACYQAIVAAGSFVDRFNGGGLLTGTFEATIADFDSHPIARDLGLAPGAQRLEFPFWVNMDFTIGQGSELWTAGQ</sequence>
<accession>A0A2N0I272</accession>
<dbReference type="GO" id="GO:0016829">
    <property type="term" value="F:lyase activity"/>
    <property type="evidence" value="ECO:0007669"/>
    <property type="project" value="InterPro"/>
</dbReference>
<dbReference type="EMBL" id="PHUF01000002">
    <property type="protein sequence ID" value="PKB25272.1"/>
    <property type="molecule type" value="Genomic_DNA"/>
</dbReference>
<reference evidence="1 2" key="1">
    <citation type="submission" date="2017-11" db="EMBL/GenBank/DDBJ databases">
        <title>Genomic Encyclopedia of Type Strains, Phase III (KMG-III): the genomes of soil and plant-associated and newly described type strains.</title>
        <authorList>
            <person name="Whitman W."/>
        </authorList>
    </citation>
    <scope>NUCLEOTIDE SEQUENCE [LARGE SCALE GENOMIC DNA]</scope>
    <source>
        <strain evidence="1 2">CGMCC 1.12274</strain>
    </source>
</reference>
<dbReference type="SUPFAM" id="SSF160104">
    <property type="entry name" value="Acetoacetate decarboxylase-like"/>
    <property type="match status" value="1"/>
</dbReference>